<keyword evidence="5 6" id="KW-0472">Membrane</keyword>
<dbReference type="InterPro" id="IPR000620">
    <property type="entry name" value="EamA_dom"/>
</dbReference>
<feature type="transmembrane region" description="Helical" evidence="6">
    <location>
        <begin position="121"/>
        <end position="141"/>
    </location>
</feature>
<dbReference type="Pfam" id="PF00892">
    <property type="entry name" value="EamA"/>
    <property type="match status" value="2"/>
</dbReference>
<dbReference type="Proteomes" id="UP000248916">
    <property type="component" value="Unassembled WGS sequence"/>
</dbReference>
<evidence type="ECO:0000313" key="8">
    <source>
        <dbReference type="EMBL" id="PZX18780.1"/>
    </source>
</evidence>
<feature type="transmembrane region" description="Helical" evidence="6">
    <location>
        <begin position="266"/>
        <end position="283"/>
    </location>
</feature>
<comment type="caution">
    <text evidence="8">The sequence shown here is derived from an EMBL/GenBank/DDBJ whole genome shotgun (WGS) entry which is preliminary data.</text>
</comment>
<reference evidence="8 9" key="1">
    <citation type="submission" date="2018-06" db="EMBL/GenBank/DDBJ databases">
        <title>Genomic Encyclopedia of Archaeal and Bacterial Type Strains, Phase II (KMG-II): from individual species to whole genera.</title>
        <authorList>
            <person name="Goeker M."/>
        </authorList>
    </citation>
    <scope>NUCLEOTIDE SEQUENCE [LARGE SCALE GENOMIC DNA]</scope>
    <source>
        <strain evidence="8 9">DSM 22009</strain>
    </source>
</reference>
<comment type="similarity">
    <text evidence="2">Belongs to the EamA transporter family.</text>
</comment>
<evidence type="ECO:0000256" key="2">
    <source>
        <dbReference type="ARBA" id="ARBA00007362"/>
    </source>
</evidence>
<evidence type="ECO:0000256" key="3">
    <source>
        <dbReference type="ARBA" id="ARBA00022692"/>
    </source>
</evidence>
<feature type="transmembrane region" description="Helical" evidence="6">
    <location>
        <begin position="176"/>
        <end position="198"/>
    </location>
</feature>
<dbReference type="EMBL" id="QKZL01000002">
    <property type="protein sequence ID" value="PZX18780.1"/>
    <property type="molecule type" value="Genomic_DNA"/>
</dbReference>
<feature type="domain" description="EamA" evidence="7">
    <location>
        <begin position="149"/>
        <end position="281"/>
    </location>
</feature>
<feature type="transmembrane region" description="Helical" evidence="6">
    <location>
        <begin position="67"/>
        <end position="86"/>
    </location>
</feature>
<dbReference type="PANTHER" id="PTHR32322:SF2">
    <property type="entry name" value="EAMA DOMAIN-CONTAINING PROTEIN"/>
    <property type="match status" value="1"/>
</dbReference>
<feature type="transmembrane region" description="Helical" evidence="6">
    <location>
        <begin position="92"/>
        <end position="114"/>
    </location>
</feature>
<organism evidence="8 9">
    <name type="scientific">Palleronia aestuarii</name>
    <dbReference type="NCBI Taxonomy" id="568105"/>
    <lineage>
        <taxon>Bacteria</taxon>
        <taxon>Pseudomonadati</taxon>
        <taxon>Pseudomonadota</taxon>
        <taxon>Alphaproteobacteria</taxon>
        <taxon>Rhodobacterales</taxon>
        <taxon>Roseobacteraceae</taxon>
        <taxon>Palleronia</taxon>
    </lineage>
</organism>
<protein>
    <submittedName>
        <fullName evidence="8">Threonine/homoserine efflux transporter RhtA</fullName>
    </submittedName>
</protein>
<keyword evidence="9" id="KW-1185">Reference proteome</keyword>
<dbReference type="InterPro" id="IPR050638">
    <property type="entry name" value="AA-Vitamin_Transporters"/>
</dbReference>
<sequence length="301" mass="31353">MDLRALLLGLAFAVMWSSAFTSAKMIVADAPPLTALALRFALAGIIGVGVARALGQSWHLTRAQWRATFLFGLCQNALYLGLNFIAMRTIDAGLASIIASTMPLLVAFAGWFVLGERLRAAGLAGLFVGFVGVALIMGSRISGGVDLQGLSLCIGGVLALTLATLAVRGASSGGNLLMVVGLQMLVGSAILAVVALVWESWDVRWSLRLVLAFLYTTLIPGLAATFAWFVLVGRIGPTKAATFHFLNPFLGVLIAAAILGERIGPLDILGVAIIAAGIFAVQTSKPPPAPEINGSGSRENR</sequence>
<dbReference type="GO" id="GO:0016020">
    <property type="term" value="C:membrane"/>
    <property type="evidence" value="ECO:0007669"/>
    <property type="project" value="UniProtKB-SubCell"/>
</dbReference>
<feature type="domain" description="EamA" evidence="7">
    <location>
        <begin position="4"/>
        <end position="137"/>
    </location>
</feature>
<keyword evidence="3 6" id="KW-0812">Transmembrane</keyword>
<evidence type="ECO:0000256" key="4">
    <source>
        <dbReference type="ARBA" id="ARBA00022989"/>
    </source>
</evidence>
<name>A0A2W7NFT5_9RHOB</name>
<keyword evidence="4 6" id="KW-1133">Transmembrane helix</keyword>
<evidence type="ECO:0000256" key="6">
    <source>
        <dbReference type="SAM" id="Phobius"/>
    </source>
</evidence>
<gene>
    <name evidence="8" type="ORF">LX81_00473</name>
</gene>
<dbReference type="RefSeq" id="WP_111535684.1">
    <property type="nucleotide sequence ID" value="NZ_QKZL01000002.1"/>
</dbReference>
<comment type="subcellular location">
    <subcellularLocation>
        <location evidence="1">Membrane</location>
        <topology evidence="1">Multi-pass membrane protein</topology>
    </subcellularLocation>
</comment>
<feature type="transmembrane region" description="Helical" evidence="6">
    <location>
        <begin position="147"/>
        <end position="167"/>
    </location>
</feature>
<dbReference type="SUPFAM" id="SSF103481">
    <property type="entry name" value="Multidrug resistance efflux transporter EmrE"/>
    <property type="match status" value="2"/>
</dbReference>
<evidence type="ECO:0000313" key="9">
    <source>
        <dbReference type="Proteomes" id="UP000248916"/>
    </source>
</evidence>
<accession>A0A2W7NFT5</accession>
<dbReference type="InterPro" id="IPR037185">
    <property type="entry name" value="EmrE-like"/>
</dbReference>
<dbReference type="OrthoDB" id="7274881at2"/>
<evidence type="ECO:0000259" key="7">
    <source>
        <dbReference type="Pfam" id="PF00892"/>
    </source>
</evidence>
<dbReference type="Gene3D" id="1.10.3730.20">
    <property type="match status" value="1"/>
</dbReference>
<feature type="transmembrane region" description="Helical" evidence="6">
    <location>
        <begin position="33"/>
        <end position="55"/>
    </location>
</feature>
<proteinExistence type="inferred from homology"/>
<feature type="transmembrane region" description="Helical" evidence="6">
    <location>
        <begin position="210"/>
        <end position="231"/>
    </location>
</feature>
<feature type="transmembrane region" description="Helical" evidence="6">
    <location>
        <begin position="243"/>
        <end position="260"/>
    </location>
</feature>
<evidence type="ECO:0000256" key="1">
    <source>
        <dbReference type="ARBA" id="ARBA00004141"/>
    </source>
</evidence>
<dbReference type="AlphaFoldDB" id="A0A2W7NFT5"/>
<dbReference type="PANTHER" id="PTHR32322">
    <property type="entry name" value="INNER MEMBRANE TRANSPORTER"/>
    <property type="match status" value="1"/>
</dbReference>
<evidence type="ECO:0000256" key="5">
    <source>
        <dbReference type="ARBA" id="ARBA00023136"/>
    </source>
</evidence>